<evidence type="ECO:0008006" key="4">
    <source>
        <dbReference type="Google" id="ProtNLM"/>
    </source>
</evidence>
<feature type="transmembrane region" description="Helical" evidence="1">
    <location>
        <begin position="50"/>
        <end position="76"/>
    </location>
</feature>
<keyword evidence="1" id="KW-0472">Membrane</keyword>
<sequence length="263" mass="29775">MLKKLLKYEIKATARFFLPLYAALVVFSLINRFLNPFGLISSSNNLNMQVIISILSIAVYFALIIGTLAMTVVIMIQRFYKNLLGDEGYLMFTLPVKTWQHIISKLLVAMMWTVLSFLVTIGSILIIASIEGLMDKLSELVKIFKNYFGAAGFFVTPVYAIVMVAFYIVMVYAAIALGHLFEKHKLAASFGMFCVLYFFYQIVSALFILLFSRTIFSFLIAARVPTPQEINMFLLTFALLSAVLTTVNFTLTNIILQKRLNLE</sequence>
<dbReference type="Proteomes" id="UP000198577">
    <property type="component" value="Unassembled WGS sequence"/>
</dbReference>
<feature type="transmembrane region" description="Helical" evidence="1">
    <location>
        <begin position="232"/>
        <end position="256"/>
    </location>
</feature>
<evidence type="ECO:0000313" key="2">
    <source>
        <dbReference type="EMBL" id="SFP74484.1"/>
    </source>
</evidence>
<keyword evidence="3" id="KW-1185">Reference proteome</keyword>
<evidence type="ECO:0000313" key="3">
    <source>
        <dbReference type="Proteomes" id="UP000198577"/>
    </source>
</evidence>
<dbReference type="RefSeq" id="WP_092281915.1">
    <property type="nucleotide sequence ID" value="NZ_FOXR01000003.1"/>
</dbReference>
<feature type="transmembrane region" description="Helical" evidence="1">
    <location>
        <begin position="106"/>
        <end position="130"/>
    </location>
</feature>
<feature type="transmembrane region" description="Helical" evidence="1">
    <location>
        <begin position="12"/>
        <end position="30"/>
    </location>
</feature>
<dbReference type="EMBL" id="FOXR01000003">
    <property type="protein sequence ID" value="SFP74484.1"/>
    <property type="molecule type" value="Genomic_DNA"/>
</dbReference>
<dbReference type="OrthoDB" id="9816138at2"/>
<name>A0A1I5SUJ8_9FIRM</name>
<feature type="transmembrane region" description="Helical" evidence="1">
    <location>
        <begin position="187"/>
        <end position="212"/>
    </location>
</feature>
<feature type="transmembrane region" description="Helical" evidence="1">
    <location>
        <begin position="150"/>
        <end position="175"/>
    </location>
</feature>
<keyword evidence="1" id="KW-0812">Transmembrane</keyword>
<accession>A0A1I5SUJ8</accession>
<reference evidence="2 3" key="1">
    <citation type="submission" date="2016-10" db="EMBL/GenBank/DDBJ databases">
        <authorList>
            <person name="de Groot N.N."/>
        </authorList>
    </citation>
    <scope>NUCLEOTIDE SEQUENCE [LARGE SCALE GENOMIC DNA]</scope>
    <source>
        <strain evidence="2 3">DSM 20678</strain>
    </source>
</reference>
<dbReference type="STRING" id="937334.SAMN05444406_10364"/>
<gene>
    <name evidence="2" type="ORF">SAMN05444406_10364</name>
</gene>
<protein>
    <recommendedName>
        <fullName evidence="4">ABC-2 family transporter protein</fullName>
    </recommendedName>
</protein>
<organism evidence="2 3">
    <name type="scientific">Caldicoprobacter faecalis</name>
    <dbReference type="NCBI Taxonomy" id="937334"/>
    <lineage>
        <taxon>Bacteria</taxon>
        <taxon>Bacillati</taxon>
        <taxon>Bacillota</taxon>
        <taxon>Clostridia</taxon>
        <taxon>Caldicoprobacterales</taxon>
        <taxon>Caldicoprobacteraceae</taxon>
        <taxon>Caldicoprobacter</taxon>
    </lineage>
</organism>
<keyword evidence="1" id="KW-1133">Transmembrane helix</keyword>
<dbReference type="AlphaFoldDB" id="A0A1I5SUJ8"/>
<proteinExistence type="predicted"/>
<evidence type="ECO:0000256" key="1">
    <source>
        <dbReference type="SAM" id="Phobius"/>
    </source>
</evidence>